<proteinExistence type="predicted"/>
<evidence type="ECO:0000259" key="1">
    <source>
        <dbReference type="PROSITE" id="PS50994"/>
    </source>
</evidence>
<dbReference type="InterPro" id="IPR012337">
    <property type="entry name" value="RNaseH-like_sf"/>
</dbReference>
<dbReference type="GO" id="GO:0003676">
    <property type="term" value="F:nucleic acid binding"/>
    <property type="evidence" value="ECO:0007669"/>
    <property type="project" value="InterPro"/>
</dbReference>
<dbReference type="PROSITE" id="PS50994">
    <property type="entry name" value="INTEGRASE"/>
    <property type="match status" value="1"/>
</dbReference>
<dbReference type="GO" id="GO:0015074">
    <property type="term" value="P:DNA integration"/>
    <property type="evidence" value="ECO:0007669"/>
    <property type="project" value="InterPro"/>
</dbReference>
<dbReference type="SUPFAM" id="SSF53098">
    <property type="entry name" value="Ribonuclease H-like"/>
    <property type="match status" value="1"/>
</dbReference>
<dbReference type="InterPro" id="IPR001584">
    <property type="entry name" value="Integrase_cat-core"/>
</dbReference>
<dbReference type="Proteomes" id="UP001454036">
    <property type="component" value="Unassembled WGS sequence"/>
</dbReference>
<comment type="caution">
    <text evidence="2">The sequence shown here is derived from an EMBL/GenBank/DDBJ whole genome shotgun (WGS) entry which is preliminary data.</text>
</comment>
<organism evidence="2 3">
    <name type="scientific">Lithospermum erythrorhizon</name>
    <name type="common">Purple gromwell</name>
    <name type="synonym">Lithospermum officinale var. erythrorhizon</name>
    <dbReference type="NCBI Taxonomy" id="34254"/>
    <lineage>
        <taxon>Eukaryota</taxon>
        <taxon>Viridiplantae</taxon>
        <taxon>Streptophyta</taxon>
        <taxon>Embryophyta</taxon>
        <taxon>Tracheophyta</taxon>
        <taxon>Spermatophyta</taxon>
        <taxon>Magnoliopsida</taxon>
        <taxon>eudicotyledons</taxon>
        <taxon>Gunneridae</taxon>
        <taxon>Pentapetalae</taxon>
        <taxon>asterids</taxon>
        <taxon>lamiids</taxon>
        <taxon>Boraginales</taxon>
        <taxon>Boraginaceae</taxon>
        <taxon>Boraginoideae</taxon>
        <taxon>Lithospermeae</taxon>
        <taxon>Lithospermum</taxon>
    </lineage>
</organism>
<evidence type="ECO:0000313" key="3">
    <source>
        <dbReference type="Proteomes" id="UP001454036"/>
    </source>
</evidence>
<keyword evidence="3" id="KW-1185">Reference proteome</keyword>
<dbReference type="EMBL" id="BAABME010004055">
    <property type="protein sequence ID" value="GAA0161008.1"/>
    <property type="molecule type" value="Genomic_DNA"/>
</dbReference>
<name>A0AAV3QCT4_LITER</name>
<evidence type="ECO:0000313" key="2">
    <source>
        <dbReference type="EMBL" id="GAA0161008.1"/>
    </source>
</evidence>
<dbReference type="Gene3D" id="3.30.420.10">
    <property type="entry name" value="Ribonuclease H-like superfamily/Ribonuclease H"/>
    <property type="match status" value="1"/>
</dbReference>
<sequence>MDWRNPIIKYLTYGKLPNDSLEAKKFEGQALEDFCEKFGIEHRFAPVYYPQANGQIEVMNYIIFKGIKKNILQSGK</sequence>
<feature type="domain" description="Integrase catalytic" evidence="1">
    <location>
        <begin position="1"/>
        <end position="76"/>
    </location>
</feature>
<gene>
    <name evidence="2" type="ORF">LIER_17427</name>
</gene>
<dbReference type="AlphaFoldDB" id="A0AAV3QCT4"/>
<accession>A0AAV3QCT4</accession>
<dbReference type="InterPro" id="IPR036397">
    <property type="entry name" value="RNaseH_sf"/>
</dbReference>
<protein>
    <recommendedName>
        <fullName evidence="1">Integrase catalytic domain-containing protein</fullName>
    </recommendedName>
</protein>
<reference evidence="2 3" key="1">
    <citation type="submission" date="2024-01" db="EMBL/GenBank/DDBJ databases">
        <title>The complete chloroplast genome sequence of Lithospermum erythrorhizon: insights into the phylogenetic relationship among Boraginaceae species and the maternal lineages of purple gromwells.</title>
        <authorList>
            <person name="Okada T."/>
            <person name="Watanabe K."/>
        </authorList>
    </citation>
    <scope>NUCLEOTIDE SEQUENCE [LARGE SCALE GENOMIC DNA]</scope>
</reference>